<name>A0A402AQS0_9CHLR</name>
<dbReference type="RefSeq" id="WP_126553090.1">
    <property type="nucleotide sequence ID" value="NZ_BIFS01000001.1"/>
</dbReference>
<keyword evidence="2" id="KW-1185">Reference proteome</keyword>
<comment type="caution">
    <text evidence="1">The sequence shown here is derived from an EMBL/GenBank/DDBJ whole genome shotgun (WGS) entry which is preliminary data.</text>
</comment>
<reference evidence="2" key="1">
    <citation type="submission" date="2018-12" db="EMBL/GenBank/DDBJ databases">
        <title>Tengunoibacter tsumagoiensis gen. nov., sp. nov., Dictyobacter kobayashii sp. nov., D. alpinus sp. nov., and D. joshuensis sp. nov. and description of Dictyobacteraceae fam. nov. within the order Ktedonobacterales isolated from Tengu-no-mugimeshi.</title>
        <authorList>
            <person name="Wang C.M."/>
            <person name="Zheng Y."/>
            <person name="Sakai Y."/>
            <person name="Toyoda A."/>
            <person name="Minakuchi Y."/>
            <person name="Abe K."/>
            <person name="Yokota A."/>
            <person name="Yabe S."/>
        </authorList>
    </citation>
    <scope>NUCLEOTIDE SEQUENCE [LARGE SCALE GENOMIC DNA]</scope>
    <source>
        <strain evidence="2">Uno11</strain>
    </source>
</reference>
<dbReference type="AlphaFoldDB" id="A0A402AQS0"/>
<accession>A0A402AQS0</accession>
<gene>
    <name evidence="1" type="ORF">KDK_52350</name>
</gene>
<dbReference type="EMBL" id="BIFS01000001">
    <property type="protein sequence ID" value="GCE21435.1"/>
    <property type="molecule type" value="Genomic_DNA"/>
</dbReference>
<dbReference type="Proteomes" id="UP000287188">
    <property type="component" value="Unassembled WGS sequence"/>
</dbReference>
<proteinExistence type="predicted"/>
<protein>
    <submittedName>
        <fullName evidence="1">Uncharacterized protein</fullName>
    </submittedName>
</protein>
<sequence>MLPAYSIFCSARPGSKQGENKQASKEDQDGRACDQIILREEAGCLGQVEEDIQCALEQGIDL</sequence>
<evidence type="ECO:0000313" key="2">
    <source>
        <dbReference type="Proteomes" id="UP000287188"/>
    </source>
</evidence>
<organism evidence="1 2">
    <name type="scientific">Dictyobacter kobayashii</name>
    <dbReference type="NCBI Taxonomy" id="2014872"/>
    <lineage>
        <taxon>Bacteria</taxon>
        <taxon>Bacillati</taxon>
        <taxon>Chloroflexota</taxon>
        <taxon>Ktedonobacteria</taxon>
        <taxon>Ktedonobacterales</taxon>
        <taxon>Dictyobacteraceae</taxon>
        <taxon>Dictyobacter</taxon>
    </lineage>
</organism>
<evidence type="ECO:0000313" key="1">
    <source>
        <dbReference type="EMBL" id="GCE21435.1"/>
    </source>
</evidence>